<proteinExistence type="predicted"/>
<dbReference type="EMBL" id="LAZR01064591">
    <property type="protein sequence ID" value="KKK57230.1"/>
    <property type="molecule type" value="Genomic_DNA"/>
</dbReference>
<protein>
    <submittedName>
        <fullName evidence="1">Uncharacterized protein</fullName>
    </submittedName>
</protein>
<comment type="caution">
    <text evidence="1">The sequence shown here is derived from an EMBL/GenBank/DDBJ whole genome shotgun (WGS) entry which is preliminary data.</text>
</comment>
<sequence>MDGLDVQRLRKFMSSFKEGEKLDMIIRKEINWDVSKMRRFFEGPVCTHVKNLYAERGIAVGKGIIREALKTRFIGCNTDAGLVIPESSTTLDFEKFKEFLRDIDNWCMDEFKCGLPEVDNTDLGD</sequence>
<gene>
    <name evidence="1" type="ORF">LCGC14_3056580</name>
</gene>
<accession>A0A0F8X8E0</accession>
<reference evidence="1" key="1">
    <citation type="journal article" date="2015" name="Nature">
        <title>Complex archaea that bridge the gap between prokaryotes and eukaryotes.</title>
        <authorList>
            <person name="Spang A."/>
            <person name="Saw J.H."/>
            <person name="Jorgensen S.L."/>
            <person name="Zaremba-Niedzwiedzka K."/>
            <person name="Martijn J."/>
            <person name="Lind A.E."/>
            <person name="van Eijk R."/>
            <person name="Schleper C."/>
            <person name="Guy L."/>
            <person name="Ettema T.J."/>
        </authorList>
    </citation>
    <scope>NUCLEOTIDE SEQUENCE</scope>
</reference>
<dbReference type="AlphaFoldDB" id="A0A0F8X8E0"/>
<evidence type="ECO:0000313" key="1">
    <source>
        <dbReference type="EMBL" id="KKK57230.1"/>
    </source>
</evidence>
<name>A0A0F8X8E0_9ZZZZ</name>
<organism evidence="1">
    <name type="scientific">marine sediment metagenome</name>
    <dbReference type="NCBI Taxonomy" id="412755"/>
    <lineage>
        <taxon>unclassified sequences</taxon>
        <taxon>metagenomes</taxon>
        <taxon>ecological metagenomes</taxon>
    </lineage>
</organism>
<feature type="non-terminal residue" evidence="1">
    <location>
        <position position="125"/>
    </location>
</feature>